<evidence type="ECO:0000256" key="1">
    <source>
        <dbReference type="ARBA" id="ARBA00001971"/>
    </source>
</evidence>
<sequence>MEAGITLTSFASDSLLALKTSPDLYYQEHHIKATASTMIIGADTTGHTFGTFFLAMPANPAAQRRAQAEIDSVTEGTSLPTFADQDRMPFVAALIQETLRWQSVAPFACSCAPFSDGRIEYRGYGIPKNTFVIPNAWFIISVYPRPHTFRPEHFLLDGKLNLAVKAPDAAFGLIFSSRMCSGRHVACSLLWIAIVSILATFLSAWSIHSITDTSTELVCTVQVPHYTTVPRNRCACSGDRFGIDYEYYATRLLVELFLSCSLWWTINWYESTLIQFNLKW</sequence>
<feature type="transmembrane region" description="Helical" evidence="10">
    <location>
        <begin position="185"/>
        <end position="207"/>
    </location>
</feature>
<evidence type="ECO:0000313" key="12">
    <source>
        <dbReference type="Proteomes" id="UP001218188"/>
    </source>
</evidence>
<dbReference type="GO" id="GO:0005506">
    <property type="term" value="F:iron ion binding"/>
    <property type="evidence" value="ECO:0007669"/>
    <property type="project" value="InterPro"/>
</dbReference>
<dbReference type="GO" id="GO:0016705">
    <property type="term" value="F:oxidoreductase activity, acting on paired donors, with incorporation or reduction of molecular oxygen"/>
    <property type="evidence" value="ECO:0007669"/>
    <property type="project" value="InterPro"/>
</dbReference>
<evidence type="ECO:0000313" key="11">
    <source>
        <dbReference type="EMBL" id="KAJ7020179.1"/>
    </source>
</evidence>
<name>A0AAD6S2S0_9AGAR</name>
<evidence type="ECO:0000256" key="8">
    <source>
        <dbReference type="ARBA" id="ARBA00023033"/>
    </source>
</evidence>
<dbReference type="InterPro" id="IPR002401">
    <property type="entry name" value="Cyt_P450_E_grp-I"/>
</dbReference>
<accession>A0AAD6S2S0</accession>
<evidence type="ECO:0000256" key="2">
    <source>
        <dbReference type="ARBA" id="ARBA00005179"/>
    </source>
</evidence>
<dbReference type="InterPro" id="IPR036396">
    <property type="entry name" value="Cyt_P450_sf"/>
</dbReference>
<dbReference type="AlphaFoldDB" id="A0AAD6S2S0"/>
<keyword evidence="12" id="KW-1185">Reference proteome</keyword>
<dbReference type="Gene3D" id="1.10.630.10">
    <property type="entry name" value="Cytochrome P450"/>
    <property type="match status" value="1"/>
</dbReference>
<keyword evidence="4 9" id="KW-0349">Heme</keyword>
<evidence type="ECO:0000256" key="9">
    <source>
        <dbReference type="PIRSR" id="PIRSR602401-1"/>
    </source>
</evidence>
<keyword evidence="8" id="KW-0503">Monooxygenase</keyword>
<evidence type="ECO:0000256" key="10">
    <source>
        <dbReference type="SAM" id="Phobius"/>
    </source>
</evidence>
<evidence type="ECO:0000256" key="3">
    <source>
        <dbReference type="ARBA" id="ARBA00010617"/>
    </source>
</evidence>
<feature type="transmembrane region" description="Helical" evidence="10">
    <location>
        <begin position="248"/>
        <end position="269"/>
    </location>
</feature>
<comment type="cofactor">
    <cofactor evidence="1 9">
        <name>heme</name>
        <dbReference type="ChEBI" id="CHEBI:30413"/>
    </cofactor>
</comment>
<keyword evidence="10" id="KW-1133">Transmembrane helix</keyword>
<keyword evidence="7 9" id="KW-0408">Iron</keyword>
<proteinExistence type="inferred from homology"/>
<comment type="pathway">
    <text evidence="2">Secondary metabolite biosynthesis.</text>
</comment>
<reference evidence="11" key="1">
    <citation type="submission" date="2023-03" db="EMBL/GenBank/DDBJ databases">
        <title>Massive genome expansion in bonnet fungi (Mycena s.s.) driven by repeated elements and novel gene families across ecological guilds.</title>
        <authorList>
            <consortium name="Lawrence Berkeley National Laboratory"/>
            <person name="Harder C.B."/>
            <person name="Miyauchi S."/>
            <person name="Viragh M."/>
            <person name="Kuo A."/>
            <person name="Thoen E."/>
            <person name="Andreopoulos B."/>
            <person name="Lu D."/>
            <person name="Skrede I."/>
            <person name="Drula E."/>
            <person name="Henrissat B."/>
            <person name="Morin E."/>
            <person name="Kohler A."/>
            <person name="Barry K."/>
            <person name="LaButti K."/>
            <person name="Morin E."/>
            <person name="Salamov A."/>
            <person name="Lipzen A."/>
            <person name="Mereny Z."/>
            <person name="Hegedus B."/>
            <person name="Baldrian P."/>
            <person name="Stursova M."/>
            <person name="Weitz H."/>
            <person name="Taylor A."/>
            <person name="Grigoriev I.V."/>
            <person name="Nagy L.G."/>
            <person name="Martin F."/>
            <person name="Kauserud H."/>
        </authorList>
    </citation>
    <scope>NUCLEOTIDE SEQUENCE</scope>
    <source>
        <strain evidence="11">CBHHK200</strain>
    </source>
</reference>
<dbReference type="GO" id="GO:0020037">
    <property type="term" value="F:heme binding"/>
    <property type="evidence" value="ECO:0007669"/>
    <property type="project" value="InterPro"/>
</dbReference>
<gene>
    <name evidence="11" type="ORF">C8F04DRAFT_1051151</name>
</gene>
<dbReference type="SUPFAM" id="SSF48264">
    <property type="entry name" value="Cytochrome P450"/>
    <property type="match status" value="1"/>
</dbReference>
<dbReference type="Proteomes" id="UP001218188">
    <property type="component" value="Unassembled WGS sequence"/>
</dbReference>
<keyword evidence="5 9" id="KW-0479">Metal-binding</keyword>
<protein>
    <submittedName>
        <fullName evidence="11">Cytochrome P450</fullName>
    </submittedName>
</protein>
<dbReference type="GO" id="GO:0004497">
    <property type="term" value="F:monooxygenase activity"/>
    <property type="evidence" value="ECO:0007669"/>
    <property type="project" value="UniProtKB-KW"/>
</dbReference>
<evidence type="ECO:0000256" key="5">
    <source>
        <dbReference type="ARBA" id="ARBA00022723"/>
    </source>
</evidence>
<dbReference type="InterPro" id="IPR001128">
    <property type="entry name" value="Cyt_P450"/>
</dbReference>
<comment type="caution">
    <text evidence="11">The sequence shown here is derived from an EMBL/GenBank/DDBJ whole genome shotgun (WGS) entry which is preliminary data.</text>
</comment>
<keyword evidence="6" id="KW-0560">Oxidoreductase</keyword>
<keyword evidence="10" id="KW-0472">Membrane</keyword>
<dbReference type="PANTHER" id="PTHR46300:SF7">
    <property type="entry name" value="P450, PUTATIVE (EUROFUNG)-RELATED"/>
    <property type="match status" value="1"/>
</dbReference>
<dbReference type="InterPro" id="IPR050364">
    <property type="entry name" value="Cytochrome_P450_fung"/>
</dbReference>
<organism evidence="11 12">
    <name type="scientific">Mycena alexandri</name>
    <dbReference type="NCBI Taxonomy" id="1745969"/>
    <lineage>
        <taxon>Eukaryota</taxon>
        <taxon>Fungi</taxon>
        <taxon>Dikarya</taxon>
        <taxon>Basidiomycota</taxon>
        <taxon>Agaricomycotina</taxon>
        <taxon>Agaricomycetes</taxon>
        <taxon>Agaricomycetidae</taxon>
        <taxon>Agaricales</taxon>
        <taxon>Marasmiineae</taxon>
        <taxon>Mycenaceae</taxon>
        <taxon>Mycena</taxon>
    </lineage>
</organism>
<evidence type="ECO:0000256" key="6">
    <source>
        <dbReference type="ARBA" id="ARBA00023002"/>
    </source>
</evidence>
<dbReference type="PANTHER" id="PTHR46300">
    <property type="entry name" value="P450, PUTATIVE (EUROFUNG)-RELATED-RELATED"/>
    <property type="match status" value="1"/>
</dbReference>
<dbReference type="PRINTS" id="PR00463">
    <property type="entry name" value="EP450I"/>
</dbReference>
<evidence type="ECO:0000256" key="7">
    <source>
        <dbReference type="ARBA" id="ARBA00023004"/>
    </source>
</evidence>
<keyword evidence="10" id="KW-0812">Transmembrane</keyword>
<feature type="binding site" description="axial binding residue" evidence="9">
    <location>
        <position position="180"/>
    </location>
    <ligand>
        <name>heme</name>
        <dbReference type="ChEBI" id="CHEBI:30413"/>
    </ligand>
    <ligandPart>
        <name>Fe</name>
        <dbReference type="ChEBI" id="CHEBI:18248"/>
    </ligandPart>
</feature>
<comment type="similarity">
    <text evidence="3">Belongs to the cytochrome P450 family.</text>
</comment>
<evidence type="ECO:0000256" key="4">
    <source>
        <dbReference type="ARBA" id="ARBA00022617"/>
    </source>
</evidence>
<dbReference type="Pfam" id="PF00067">
    <property type="entry name" value="p450"/>
    <property type="match status" value="1"/>
</dbReference>
<dbReference type="EMBL" id="JARJCM010000272">
    <property type="protein sequence ID" value="KAJ7020179.1"/>
    <property type="molecule type" value="Genomic_DNA"/>
</dbReference>